<dbReference type="InterPro" id="IPR000792">
    <property type="entry name" value="Tscrpt_reg_LuxR_C"/>
</dbReference>
<dbReference type="Pfam" id="PF00196">
    <property type="entry name" value="GerE"/>
    <property type="match status" value="1"/>
</dbReference>
<sequence length="1012" mass="107346">MTDLTERDDALARLESVLAGCRAGRGSLVSIRGFAGSGKTALLREWAARARAAGFLTLGALGSRAENMLPMGLLGQLFPAPAGPDGDLLGPLPALMDEALSLTWTLPVLGSPAQSRLLRRLWSAIARLAGRRPILITVDDAHHGDAASLQSLLYVARRVERTRVVIALAEPARPRRLLEAIDIELLGHPHGHRVELSALTRDGVASLLRRHVADAGDGLVAACWELTGGNPALVRAFAEDVRTARATGRDAPGDRPGNRPGDRPGDRSGDRSGDRAGRRDPCDDRFGDRDGDRPRADAYAGAVLACLHRGRPTGLWAGRAVAVLDEDGPDHLHRLLGIDPASAGQALDELDRIGVLRAGRFRDQEARRAVLGDMDPRERAAMHRRAAKLLRDHGGSRTAIARHLVAALHAPDPWVVPLLQEAAAQALLDDEAEFAVDCLNLAVRACADDAQRAETTLMLARAGWRLNPATADRHLTMLAAALREGSLPWREAGDVVRALLWHGRLHEAGQTLASLADQAGESGLTATREWLSNVCPSLLAGLPPAEPAPDASSPATASPGPADPATADSDLIGPAGAGSRLDGGVGVGSGSVGRAVAGSGPAGRAGAGSGLVASAVVAPGRVVSVAARGEAVAEAERVLRGARLDDETLPAVEAALLALMCSDAADRAAVWCDRAIEEAARRRAPTWRALLTALRAEIAVRQGRLPLAKRHASWAISRLPPRSWGVAVGMPVATLVQAATGMGSYDLAAHHLGQPVPEALFLTRFGLHYLDARGHYHLATGRPHAALDDFLACGELMSRWGTDLPVFPRWRLGAAEAQLRIGRRDRGLELLEEQLREPAAASARVRGTALRLRAALGDPAERVPLLTEALTLLEGCGDRLGTARVLADLGHAHQALGGRARARQARRRALRLATECRAEPLRRALALSEVSRDGDVTPYPPETVYETSPLLSDAEHRVASLAAAGYLNREIAESLGVTVSTVEQHLTRIYRKLDVNGRAGLAERLHSRTPRA</sequence>
<dbReference type="Gene3D" id="1.10.10.10">
    <property type="entry name" value="Winged helix-like DNA-binding domain superfamily/Winged helix DNA-binding domain"/>
    <property type="match status" value="1"/>
</dbReference>
<keyword evidence="7" id="KW-1185">Reference proteome</keyword>
<dbReference type="Proteomes" id="UP001612928">
    <property type="component" value="Unassembled WGS sequence"/>
</dbReference>
<dbReference type="InterPro" id="IPR041664">
    <property type="entry name" value="AAA_16"/>
</dbReference>
<dbReference type="SUPFAM" id="SSF52540">
    <property type="entry name" value="P-loop containing nucleoside triphosphate hydrolases"/>
    <property type="match status" value="1"/>
</dbReference>
<dbReference type="InterPro" id="IPR036388">
    <property type="entry name" value="WH-like_DNA-bd_sf"/>
</dbReference>
<evidence type="ECO:0000256" key="4">
    <source>
        <dbReference type="SAM" id="MobiDB-lite"/>
    </source>
</evidence>
<evidence type="ECO:0000256" key="2">
    <source>
        <dbReference type="ARBA" id="ARBA00023125"/>
    </source>
</evidence>
<keyword evidence="3" id="KW-0804">Transcription</keyword>
<protein>
    <submittedName>
        <fullName evidence="6">AAA family ATPase</fullName>
    </submittedName>
</protein>
<evidence type="ECO:0000313" key="7">
    <source>
        <dbReference type="Proteomes" id="UP001612928"/>
    </source>
</evidence>
<evidence type="ECO:0000256" key="3">
    <source>
        <dbReference type="ARBA" id="ARBA00023163"/>
    </source>
</evidence>
<gene>
    <name evidence="6" type="ORF">ACIBP5_26265</name>
</gene>
<dbReference type="Pfam" id="PF13191">
    <property type="entry name" value="AAA_16"/>
    <property type="match status" value="1"/>
</dbReference>
<feature type="region of interest" description="Disordered" evidence="4">
    <location>
        <begin position="541"/>
        <end position="575"/>
    </location>
</feature>
<evidence type="ECO:0000256" key="1">
    <source>
        <dbReference type="ARBA" id="ARBA00023015"/>
    </source>
</evidence>
<dbReference type="PRINTS" id="PR00038">
    <property type="entry name" value="HTHLUXR"/>
</dbReference>
<dbReference type="PROSITE" id="PS00622">
    <property type="entry name" value="HTH_LUXR_1"/>
    <property type="match status" value="1"/>
</dbReference>
<feature type="region of interest" description="Disordered" evidence="4">
    <location>
        <begin position="244"/>
        <end position="293"/>
    </location>
</feature>
<proteinExistence type="predicted"/>
<keyword evidence="1" id="KW-0805">Transcription regulation</keyword>
<feature type="compositionally biased region" description="Low complexity" evidence="4">
    <location>
        <begin position="541"/>
        <end position="570"/>
    </location>
</feature>
<dbReference type="PANTHER" id="PTHR44688:SF16">
    <property type="entry name" value="DNA-BINDING TRANSCRIPTIONAL ACTIVATOR DEVR_DOSR"/>
    <property type="match status" value="1"/>
</dbReference>
<evidence type="ECO:0000259" key="5">
    <source>
        <dbReference type="PROSITE" id="PS50043"/>
    </source>
</evidence>
<dbReference type="PROSITE" id="PS50043">
    <property type="entry name" value="HTH_LUXR_2"/>
    <property type="match status" value="1"/>
</dbReference>
<reference evidence="6 7" key="1">
    <citation type="submission" date="2024-10" db="EMBL/GenBank/DDBJ databases">
        <title>The Natural Products Discovery Center: Release of the First 8490 Sequenced Strains for Exploring Actinobacteria Biosynthetic Diversity.</title>
        <authorList>
            <person name="Kalkreuter E."/>
            <person name="Kautsar S.A."/>
            <person name="Yang D."/>
            <person name="Bader C.D."/>
            <person name="Teijaro C.N."/>
            <person name="Fluegel L."/>
            <person name="Davis C.M."/>
            <person name="Simpson J.R."/>
            <person name="Lauterbach L."/>
            <person name="Steele A.D."/>
            <person name="Gui C."/>
            <person name="Meng S."/>
            <person name="Li G."/>
            <person name="Viehrig K."/>
            <person name="Ye F."/>
            <person name="Su P."/>
            <person name="Kiefer A.F."/>
            <person name="Nichols A."/>
            <person name="Cepeda A.J."/>
            <person name="Yan W."/>
            <person name="Fan B."/>
            <person name="Jiang Y."/>
            <person name="Adhikari A."/>
            <person name="Zheng C.-J."/>
            <person name="Schuster L."/>
            <person name="Cowan T.M."/>
            <person name="Smanski M.J."/>
            <person name="Chevrette M.G."/>
            <person name="De Carvalho L.P.S."/>
            <person name="Shen B."/>
        </authorList>
    </citation>
    <scope>NUCLEOTIDE SEQUENCE [LARGE SCALE GENOMIC DNA]</scope>
    <source>
        <strain evidence="6 7">NPDC049503</strain>
    </source>
</reference>
<dbReference type="InterPro" id="IPR016032">
    <property type="entry name" value="Sig_transdc_resp-reg_C-effctor"/>
</dbReference>
<dbReference type="SUPFAM" id="SSF48452">
    <property type="entry name" value="TPR-like"/>
    <property type="match status" value="1"/>
</dbReference>
<dbReference type="SUPFAM" id="SSF46894">
    <property type="entry name" value="C-terminal effector domain of the bipartite response regulators"/>
    <property type="match status" value="1"/>
</dbReference>
<comment type="caution">
    <text evidence="6">The sequence shown here is derived from an EMBL/GenBank/DDBJ whole genome shotgun (WGS) entry which is preliminary data.</text>
</comment>
<dbReference type="InterPro" id="IPR027417">
    <property type="entry name" value="P-loop_NTPase"/>
</dbReference>
<evidence type="ECO:0000313" key="6">
    <source>
        <dbReference type="EMBL" id="MFI7443490.1"/>
    </source>
</evidence>
<dbReference type="RefSeq" id="WP_397023663.1">
    <property type="nucleotide sequence ID" value="NZ_JBITMB010000006.1"/>
</dbReference>
<dbReference type="Gene3D" id="1.25.40.10">
    <property type="entry name" value="Tetratricopeptide repeat domain"/>
    <property type="match status" value="1"/>
</dbReference>
<keyword evidence="2" id="KW-0238">DNA-binding</keyword>
<dbReference type="InterPro" id="IPR011990">
    <property type="entry name" value="TPR-like_helical_dom_sf"/>
</dbReference>
<name>A0ABW8A9M8_9ACTN</name>
<dbReference type="CDD" id="cd06170">
    <property type="entry name" value="LuxR_C_like"/>
    <property type="match status" value="1"/>
</dbReference>
<feature type="domain" description="HTH luxR-type" evidence="5">
    <location>
        <begin position="944"/>
        <end position="1009"/>
    </location>
</feature>
<organism evidence="6 7">
    <name type="scientific">Nonomuraea indica</name>
    <dbReference type="NCBI Taxonomy" id="1581193"/>
    <lineage>
        <taxon>Bacteria</taxon>
        <taxon>Bacillati</taxon>
        <taxon>Actinomycetota</taxon>
        <taxon>Actinomycetes</taxon>
        <taxon>Streptosporangiales</taxon>
        <taxon>Streptosporangiaceae</taxon>
        <taxon>Nonomuraea</taxon>
    </lineage>
</organism>
<accession>A0ABW8A9M8</accession>
<dbReference type="EMBL" id="JBITMB010000006">
    <property type="protein sequence ID" value="MFI7443490.1"/>
    <property type="molecule type" value="Genomic_DNA"/>
</dbReference>
<dbReference type="PANTHER" id="PTHR44688">
    <property type="entry name" value="DNA-BINDING TRANSCRIPTIONAL ACTIVATOR DEVR_DOSR"/>
    <property type="match status" value="1"/>
</dbReference>
<dbReference type="SMART" id="SM00421">
    <property type="entry name" value="HTH_LUXR"/>
    <property type="match status" value="1"/>
</dbReference>